<evidence type="ECO:0000313" key="1">
    <source>
        <dbReference type="EMBL" id="CAI9269318.1"/>
    </source>
</evidence>
<evidence type="ECO:0000313" key="2">
    <source>
        <dbReference type="Proteomes" id="UP001177003"/>
    </source>
</evidence>
<keyword evidence="2" id="KW-1185">Reference proteome</keyword>
<dbReference type="Proteomes" id="UP001177003">
    <property type="component" value="Chromosome 1"/>
</dbReference>
<protein>
    <submittedName>
        <fullName evidence="1">Uncharacterized protein</fullName>
    </submittedName>
</protein>
<dbReference type="AlphaFoldDB" id="A0AA35VI22"/>
<name>A0AA35VI22_LACSI</name>
<dbReference type="EMBL" id="OX465077">
    <property type="protein sequence ID" value="CAI9269318.1"/>
    <property type="molecule type" value="Genomic_DNA"/>
</dbReference>
<reference evidence="1" key="1">
    <citation type="submission" date="2023-04" db="EMBL/GenBank/DDBJ databases">
        <authorList>
            <person name="Vijverberg K."/>
            <person name="Xiong W."/>
            <person name="Schranz E."/>
        </authorList>
    </citation>
    <scope>NUCLEOTIDE SEQUENCE</scope>
</reference>
<organism evidence="1 2">
    <name type="scientific">Lactuca saligna</name>
    <name type="common">Willowleaf lettuce</name>
    <dbReference type="NCBI Taxonomy" id="75948"/>
    <lineage>
        <taxon>Eukaryota</taxon>
        <taxon>Viridiplantae</taxon>
        <taxon>Streptophyta</taxon>
        <taxon>Embryophyta</taxon>
        <taxon>Tracheophyta</taxon>
        <taxon>Spermatophyta</taxon>
        <taxon>Magnoliopsida</taxon>
        <taxon>eudicotyledons</taxon>
        <taxon>Gunneridae</taxon>
        <taxon>Pentapetalae</taxon>
        <taxon>asterids</taxon>
        <taxon>campanulids</taxon>
        <taxon>Asterales</taxon>
        <taxon>Asteraceae</taxon>
        <taxon>Cichorioideae</taxon>
        <taxon>Cichorieae</taxon>
        <taxon>Lactucinae</taxon>
        <taxon>Lactuca</taxon>
    </lineage>
</organism>
<accession>A0AA35VI22</accession>
<gene>
    <name evidence="1" type="ORF">LSALG_LOCUS9700</name>
</gene>
<sequence>MIHIRLRYPLHLFPHNFKSLLGHPLCKCTIADTSSPNPLPFSFADPIFDDPLVVDFSMTLMSPLPFENKSRIRKRIFLSYWKYCLDICSDSGQIESKPCGAIMIPNVKLRANKGDLLENLEKHRRIEGKLNYLTIT</sequence>
<proteinExistence type="predicted"/>